<sequence length="348" mass="37802">MDEDSTVPGDGLRRSTTGDGSRIRSLVWSYGDLGVVVLLACVGAVAVVLPSLVAVRPILALPLVVLWPGYALVAALYPAHDAFDDVVGESGGLERLVLSVGLSLVTSPLLALVLNYTLWGVRPVPVFVGLALLTCTAAVVAWYRRQQLGPDRRFQVRGDQWLTAARTRVSQGGTLDTVLVVVIAAGVVVSVVSVSYLAATPRHGEQFSEFYLLTETSDDDYVTADYPTSFVRGESKPLVVGITNREHRAVTYNVVVVLQRTSVGPGDGTPPGDEPLEVLEREELRRFEDVQLEHGQEWRQAHEIRPSVTGEDLRVVYLLYRGAPPPEPTLDNADRSTHIWIDVAATES</sequence>
<feature type="domain" description="DUF1616" evidence="2">
    <location>
        <begin position="36"/>
        <end position="342"/>
    </location>
</feature>
<dbReference type="KEGG" id="ssai:N0B31_20005"/>
<dbReference type="PIRSF" id="PIRSF018671">
    <property type="entry name" value="UCP018671"/>
    <property type="match status" value="1"/>
</dbReference>
<keyword evidence="4" id="KW-1185">Reference proteome</keyword>
<feature type="transmembrane region" description="Helical" evidence="1">
    <location>
        <begin position="30"/>
        <end position="52"/>
    </location>
</feature>
<feature type="transmembrane region" description="Helical" evidence="1">
    <location>
        <begin position="124"/>
        <end position="143"/>
    </location>
</feature>
<keyword evidence="1" id="KW-0812">Transmembrane</keyword>
<keyword evidence="1" id="KW-1133">Transmembrane helix</keyword>
<evidence type="ECO:0000313" key="4">
    <source>
        <dbReference type="Proteomes" id="UP001057580"/>
    </source>
</evidence>
<gene>
    <name evidence="3" type="ORF">N0B31_20005</name>
</gene>
<dbReference type="AlphaFoldDB" id="A0A9E7R295"/>
<proteinExistence type="predicted"/>
<protein>
    <submittedName>
        <fullName evidence="3">DUF1616 domain-containing protein</fullName>
    </submittedName>
</protein>
<accession>A0A9E7R295</accession>
<dbReference type="Pfam" id="PF07760">
    <property type="entry name" value="DUF1616"/>
    <property type="match status" value="1"/>
</dbReference>
<evidence type="ECO:0000256" key="1">
    <source>
        <dbReference type="SAM" id="Phobius"/>
    </source>
</evidence>
<dbReference type="RefSeq" id="WP_260593409.1">
    <property type="nucleotide sequence ID" value="NZ_CP104003.1"/>
</dbReference>
<name>A0A9E7R295_9EURY</name>
<evidence type="ECO:0000259" key="2">
    <source>
        <dbReference type="Pfam" id="PF07760"/>
    </source>
</evidence>
<dbReference type="Proteomes" id="UP001057580">
    <property type="component" value="Chromosome"/>
</dbReference>
<keyword evidence="1" id="KW-0472">Membrane</keyword>
<feature type="transmembrane region" description="Helical" evidence="1">
    <location>
        <begin position="178"/>
        <end position="199"/>
    </location>
</feature>
<dbReference type="InterPro" id="IPR014495">
    <property type="entry name" value="UCP018671"/>
</dbReference>
<organism evidence="3 4">
    <name type="scientific">Salinirubellus salinus</name>
    <dbReference type="NCBI Taxonomy" id="1364945"/>
    <lineage>
        <taxon>Archaea</taxon>
        <taxon>Methanobacteriati</taxon>
        <taxon>Methanobacteriota</taxon>
        <taxon>Stenosarchaea group</taxon>
        <taxon>Halobacteria</taxon>
        <taxon>Halobacteriales</taxon>
        <taxon>Natronomonadaceae</taxon>
        <taxon>Salinirubellus</taxon>
    </lineage>
</organism>
<feature type="transmembrane region" description="Helical" evidence="1">
    <location>
        <begin position="97"/>
        <end position="118"/>
    </location>
</feature>
<evidence type="ECO:0000313" key="3">
    <source>
        <dbReference type="EMBL" id="UWM54389.1"/>
    </source>
</evidence>
<dbReference type="GeneID" id="74944757"/>
<dbReference type="EMBL" id="CP104003">
    <property type="protein sequence ID" value="UWM54389.1"/>
    <property type="molecule type" value="Genomic_DNA"/>
</dbReference>
<reference evidence="3" key="1">
    <citation type="submission" date="2022-09" db="EMBL/GenBank/DDBJ databases">
        <title>Diverse halophilic archaea isolated from saline environments.</title>
        <authorList>
            <person name="Cui H.-L."/>
        </authorList>
    </citation>
    <scope>NUCLEOTIDE SEQUENCE</scope>
    <source>
        <strain evidence="3">ZS-35-S2</strain>
    </source>
</reference>
<feature type="transmembrane region" description="Helical" evidence="1">
    <location>
        <begin position="58"/>
        <end position="77"/>
    </location>
</feature>
<dbReference type="InterPro" id="IPR011674">
    <property type="entry name" value="DUF1616"/>
</dbReference>